<reference evidence="1" key="2">
    <citation type="submission" date="2020-11" db="EMBL/GenBank/DDBJ databases">
        <authorList>
            <person name="McCartney M.A."/>
            <person name="Auch B."/>
            <person name="Kono T."/>
            <person name="Mallez S."/>
            <person name="Becker A."/>
            <person name="Gohl D.M."/>
            <person name="Silverstein K.A.T."/>
            <person name="Koren S."/>
            <person name="Bechman K.B."/>
            <person name="Herman A."/>
            <person name="Abrahante J.E."/>
            <person name="Garbe J."/>
        </authorList>
    </citation>
    <scope>NUCLEOTIDE SEQUENCE</scope>
    <source>
        <strain evidence="1">Duluth1</strain>
        <tissue evidence="1">Whole animal</tissue>
    </source>
</reference>
<evidence type="ECO:0000313" key="2">
    <source>
        <dbReference type="Proteomes" id="UP000828390"/>
    </source>
</evidence>
<dbReference type="Proteomes" id="UP000828390">
    <property type="component" value="Unassembled WGS sequence"/>
</dbReference>
<keyword evidence="2" id="KW-1185">Reference proteome</keyword>
<protein>
    <submittedName>
        <fullName evidence="1">Uncharacterized protein</fullName>
    </submittedName>
</protein>
<evidence type="ECO:0000313" key="1">
    <source>
        <dbReference type="EMBL" id="KAH3717606.1"/>
    </source>
</evidence>
<sequence>MIHGYTENIEEKKSRNLLAKKLKEKYQRACQSKGTYPLTAVLDQFDNDHVNLAEQRLGPEHWKILAIVILVRTFAYLRFSVIDDLYSIILNVLVDFDLIVLSCC</sequence>
<reference evidence="1" key="1">
    <citation type="journal article" date="2019" name="bioRxiv">
        <title>The Genome of the Zebra Mussel, Dreissena polymorpha: A Resource for Invasive Species Research.</title>
        <authorList>
            <person name="McCartney M.A."/>
            <person name="Auch B."/>
            <person name="Kono T."/>
            <person name="Mallez S."/>
            <person name="Zhang Y."/>
            <person name="Obille A."/>
            <person name="Becker A."/>
            <person name="Abrahante J.E."/>
            <person name="Garbe J."/>
            <person name="Badalamenti J.P."/>
            <person name="Herman A."/>
            <person name="Mangelson H."/>
            <person name="Liachko I."/>
            <person name="Sullivan S."/>
            <person name="Sone E.D."/>
            <person name="Koren S."/>
            <person name="Silverstein K.A.T."/>
            <person name="Beckman K.B."/>
            <person name="Gohl D.M."/>
        </authorList>
    </citation>
    <scope>NUCLEOTIDE SEQUENCE</scope>
    <source>
        <strain evidence="1">Duluth1</strain>
        <tissue evidence="1">Whole animal</tissue>
    </source>
</reference>
<accession>A0A9D4HI59</accession>
<name>A0A9D4HI59_DREPO</name>
<comment type="caution">
    <text evidence="1">The sequence shown here is derived from an EMBL/GenBank/DDBJ whole genome shotgun (WGS) entry which is preliminary data.</text>
</comment>
<proteinExistence type="predicted"/>
<organism evidence="1 2">
    <name type="scientific">Dreissena polymorpha</name>
    <name type="common">Zebra mussel</name>
    <name type="synonym">Mytilus polymorpha</name>
    <dbReference type="NCBI Taxonomy" id="45954"/>
    <lineage>
        <taxon>Eukaryota</taxon>
        <taxon>Metazoa</taxon>
        <taxon>Spiralia</taxon>
        <taxon>Lophotrochozoa</taxon>
        <taxon>Mollusca</taxon>
        <taxon>Bivalvia</taxon>
        <taxon>Autobranchia</taxon>
        <taxon>Heteroconchia</taxon>
        <taxon>Euheterodonta</taxon>
        <taxon>Imparidentia</taxon>
        <taxon>Neoheterodontei</taxon>
        <taxon>Myida</taxon>
        <taxon>Dreissenoidea</taxon>
        <taxon>Dreissenidae</taxon>
        <taxon>Dreissena</taxon>
    </lineage>
</organism>
<dbReference type="AlphaFoldDB" id="A0A9D4HI59"/>
<dbReference type="EMBL" id="JAIWYP010000013">
    <property type="protein sequence ID" value="KAH3717606.1"/>
    <property type="molecule type" value="Genomic_DNA"/>
</dbReference>
<gene>
    <name evidence="1" type="ORF">DPMN_060399</name>
</gene>